<dbReference type="PANTHER" id="PTHR42928">
    <property type="entry name" value="TRICARBOXYLATE-BINDING PROTEIN"/>
    <property type="match status" value="1"/>
</dbReference>
<dbReference type="SUPFAM" id="SSF53850">
    <property type="entry name" value="Periplasmic binding protein-like II"/>
    <property type="match status" value="1"/>
</dbReference>
<evidence type="ECO:0000313" key="4">
    <source>
        <dbReference type="Proteomes" id="UP000199002"/>
    </source>
</evidence>
<keyword evidence="4" id="KW-1185">Reference proteome</keyword>
<dbReference type="PANTHER" id="PTHR42928:SF5">
    <property type="entry name" value="BLR1237 PROTEIN"/>
    <property type="match status" value="1"/>
</dbReference>
<evidence type="ECO:0000256" key="2">
    <source>
        <dbReference type="SAM" id="SignalP"/>
    </source>
</evidence>
<organism evidence="3 4">
    <name type="scientific">Acidovorax soli</name>
    <dbReference type="NCBI Taxonomy" id="592050"/>
    <lineage>
        <taxon>Bacteria</taxon>
        <taxon>Pseudomonadati</taxon>
        <taxon>Pseudomonadota</taxon>
        <taxon>Betaproteobacteria</taxon>
        <taxon>Burkholderiales</taxon>
        <taxon>Comamonadaceae</taxon>
        <taxon>Acidovorax</taxon>
    </lineage>
</organism>
<accession>A0A1H3ZY01</accession>
<evidence type="ECO:0000313" key="3">
    <source>
        <dbReference type="EMBL" id="SEA28643.1"/>
    </source>
</evidence>
<feature type="signal peptide" evidence="2">
    <location>
        <begin position="1"/>
        <end position="25"/>
    </location>
</feature>
<protein>
    <submittedName>
        <fullName evidence="3">Tripartite-type tricarboxylate transporter, receptor component TctC</fullName>
    </submittedName>
</protein>
<feature type="chain" id="PRO_5011662111" evidence="2">
    <location>
        <begin position="26"/>
        <end position="326"/>
    </location>
</feature>
<evidence type="ECO:0000256" key="1">
    <source>
        <dbReference type="ARBA" id="ARBA00006987"/>
    </source>
</evidence>
<comment type="similarity">
    <text evidence="1">Belongs to the UPF0065 (bug) family.</text>
</comment>
<proteinExistence type="inferred from homology"/>
<dbReference type="Pfam" id="PF03401">
    <property type="entry name" value="TctC"/>
    <property type="match status" value="1"/>
</dbReference>
<reference evidence="4" key="1">
    <citation type="submission" date="2016-10" db="EMBL/GenBank/DDBJ databases">
        <authorList>
            <person name="Varghese N."/>
            <person name="Submissions S."/>
        </authorList>
    </citation>
    <scope>NUCLEOTIDE SEQUENCE [LARGE SCALE GENOMIC DNA]</scope>
    <source>
        <strain evidence="4">DSM 25157</strain>
    </source>
</reference>
<dbReference type="Gene3D" id="3.40.190.150">
    <property type="entry name" value="Bordetella uptake gene, domain 1"/>
    <property type="match status" value="1"/>
</dbReference>
<name>A0A1H3ZY01_9BURK</name>
<keyword evidence="2" id="KW-0732">Signal</keyword>
<sequence>MNISKFATARVALSVALVVCSVATAAQSAYPNQPIKLVVPFPPAGGTDVLTRLVANEVTLKDSKWNFIVDNKPGAGGNIGMDAVAKSKKDGYTVGTGQTANLAINPTLYTKMPFDASKDFAPVVLLASQPLVLVVRADSPIKNLEDLKTQGQSRQLTMASAGTGTVGHVGGEMFARRAGIKVMHVPYKGAGPATTDLLGGQTDIYFATPPSIVSMVKAGKLRAVAVTSLKRIEVLPDVPTVAESGYQGFVVEDWKALVAPAGTPPEAITKVNEAVNAALKRPEIMARLRDEGSVARGGSPAELGAFMKSEQTRWGTAVRESGAKLD</sequence>
<dbReference type="InterPro" id="IPR005064">
    <property type="entry name" value="BUG"/>
</dbReference>
<keyword evidence="3" id="KW-0675">Receptor</keyword>
<dbReference type="Gene3D" id="3.40.190.10">
    <property type="entry name" value="Periplasmic binding protein-like II"/>
    <property type="match status" value="1"/>
</dbReference>
<gene>
    <name evidence="3" type="ORF">SAMN05421875_1097</name>
</gene>
<dbReference type="CDD" id="cd13578">
    <property type="entry name" value="PBP2_Bug27"/>
    <property type="match status" value="1"/>
</dbReference>
<dbReference type="Proteomes" id="UP000199002">
    <property type="component" value="Unassembled WGS sequence"/>
</dbReference>
<dbReference type="STRING" id="592050.SAMN05421875_1097"/>
<dbReference type="InterPro" id="IPR042100">
    <property type="entry name" value="Bug_dom1"/>
</dbReference>
<dbReference type="EMBL" id="FNQJ01000009">
    <property type="protein sequence ID" value="SEA28643.1"/>
    <property type="molecule type" value="Genomic_DNA"/>
</dbReference>
<dbReference type="PIRSF" id="PIRSF017082">
    <property type="entry name" value="YflP"/>
    <property type="match status" value="1"/>
</dbReference>
<dbReference type="AlphaFoldDB" id="A0A1H3ZY01"/>